<sequence length="572" mass="63031">MARLLLLSAVTALFADSSYLPIAAIFHPALYLAFLYSCRRWRGRVFGWIVVSLCRAVLARDYMYTDGNPPAIAYVEGLVIISVLYGVLTIMMLVQCCVWIDSERCNGVSGLDTQYSTYPNESTPLRVGSSTMGSSSDGDVKEKYAEGEMDGGNQIGSTMNTNSSHRHCTFIHHPRISPLVFPTLFTCIYQIVFRYSPIGGTGNPAMGLAQVPGLRQIVSVTGEISLVYWIGWVASITAGLGVFYSPSNRGRTKNRIADEHVIVFVTLTLAMFIFGSMRERSGRGVYLDDISQWPATQANVAPLKVSCLTRTSTNEMIRRTNERIAAGDDLIVWSETASDDSVLPNMFEWSDENTNAVVAATFYEQVQDSNKVYNRVQMMQSGVIIATYAKNRPVPVIESNVMRGQTKPHSTDVTFMPQLSTCNGEHGNCTASGAPPRQRHVVKTTMAICFDFDFSYLFMQAHDADLAVGPSWYWASIGQNLWEHNIFRAIENGFTLIKCSENGISGAVDLYGKTIAALPTLSDDVYTFKVPVQKGVQTWFESGGWIFGWACVGLSPLIFLVAVAGRSSGQNK</sequence>
<evidence type="ECO:0000256" key="1">
    <source>
        <dbReference type="ARBA" id="ARBA00004651"/>
    </source>
</evidence>
<keyword evidence="2" id="KW-1003">Cell membrane</keyword>
<dbReference type="SUPFAM" id="SSF56317">
    <property type="entry name" value="Carbon-nitrogen hydrolase"/>
    <property type="match status" value="1"/>
</dbReference>
<evidence type="ECO:0000256" key="7">
    <source>
        <dbReference type="ARBA" id="ARBA00023315"/>
    </source>
</evidence>
<evidence type="ECO:0000256" key="6">
    <source>
        <dbReference type="ARBA" id="ARBA00023136"/>
    </source>
</evidence>
<feature type="transmembrane region" description="Helical" evidence="8">
    <location>
        <begin position="71"/>
        <end position="94"/>
    </location>
</feature>
<dbReference type="InterPro" id="IPR003010">
    <property type="entry name" value="C-N_Hydrolase"/>
</dbReference>
<feature type="transmembrane region" description="Helical" evidence="8">
    <location>
        <begin position="176"/>
        <end position="196"/>
    </location>
</feature>
<dbReference type="PROSITE" id="PS50263">
    <property type="entry name" value="CN_HYDROLASE"/>
    <property type="match status" value="1"/>
</dbReference>
<dbReference type="AlphaFoldDB" id="A0ABD3NBB0"/>
<evidence type="ECO:0000259" key="9">
    <source>
        <dbReference type="PROSITE" id="PS50263"/>
    </source>
</evidence>
<evidence type="ECO:0000256" key="5">
    <source>
        <dbReference type="ARBA" id="ARBA00022989"/>
    </source>
</evidence>
<keyword evidence="11" id="KW-1185">Reference proteome</keyword>
<evidence type="ECO:0000256" key="4">
    <source>
        <dbReference type="ARBA" id="ARBA00022692"/>
    </source>
</evidence>
<dbReference type="PANTHER" id="PTHR38686:SF1">
    <property type="entry name" value="APOLIPOPROTEIN N-ACYLTRANSFERASE"/>
    <property type="match status" value="1"/>
</dbReference>
<dbReference type="InterPro" id="IPR036526">
    <property type="entry name" value="C-N_Hydrolase_sf"/>
</dbReference>
<evidence type="ECO:0000256" key="2">
    <source>
        <dbReference type="ARBA" id="ARBA00022475"/>
    </source>
</evidence>
<organism evidence="10 11">
    <name type="scientific">Cyclotella atomus</name>
    <dbReference type="NCBI Taxonomy" id="382360"/>
    <lineage>
        <taxon>Eukaryota</taxon>
        <taxon>Sar</taxon>
        <taxon>Stramenopiles</taxon>
        <taxon>Ochrophyta</taxon>
        <taxon>Bacillariophyta</taxon>
        <taxon>Coscinodiscophyceae</taxon>
        <taxon>Thalassiosirophycidae</taxon>
        <taxon>Stephanodiscales</taxon>
        <taxon>Stephanodiscaceae</taxon>
        <taxon>Cyclotella</taxon>
    </lineage>
</organism>
<dbReference type="GO" id="GO:0005886">
    <property type="term" value="C:plasma membrane"/>
    <property type="evidence" value="ECO:0007669"/>
    <property type="project" value="UniProtKB-SubCell"/>
</dbReference>
<dbReference type="Gene3D" id="3.60.110.10">
    <property type="entry name" value="Carbon-nitrogen hydrolase"/>
    <property type="match status" value="1"/>
</dbReference>
<dbReference type="Proteomes" id="UP001530400">
    <property type="component" value="Unassembled WGS sequence"/>
</dbReference>
<feature type="domain" description="CN hydrolase" evidence="9">
    <location>
        <begin position="295"/>
        <end position="532"/>
    </location>
</feature>
<comment type="subcellular location">
    <subcellularLocation>
        <location evidence="1">Cell membrane</location>
        <topology evidence="1">Multi-pass membrane protein</topology>
    </subcellularLocation>
</comment>
<evidence type="ECO:0000256" key="8">
    <source>
        <dbReference type="SAM" id="Phobius"/>
    </source>
</evidence>
<keyword evidence="5 8" id="KW-1133">Transmembrane helix</keyword>
<feature type="transmembrane region" description="Helical" evidence="8">
    <location>
        <begin position="256"/>
        <end position="277"/>
    </location>
</feature>
<name>A0ABD3NBB0_9STRA</name>
<evidence type="ECO:0000313" key="11">
    <source>
        <dbReference type="Proteomes" id="UP001530400"/>
    </source>
</evidence>
<comment type="caution">
    <text evidence="10">The sequence shown here is derived from an EMBL/GenBank/DDBJ whole genome shotgun (WGS) entry which is preliminary data.</text>
</comment>
<evidence type="ECO:0000256" key="3">
    <source>
        <dbReference type="ARBA" id="ARBA00022679"/>
    </source>
</evidence>
<feature type="transmembrane region" description="Helical" evidence="8">
    <location>
        <begin position="544"/>
        <end position="565"/>
    </location>
</feature>
<keyword evidence="3" id="KW-0808">Transferase</keyword>
<keyword evidence="4 8" id="KW-0812">Transmembrane</keyword>
<proteinExistence type="predicted"/>
<dbReference type="EMBL" id="JALLPJ020001263">
    <property type="protein sequence ID" value="KAL3772643.1"/>
    <property type="molecule type" value="Genomic_DNA"/>
</dbReference>
<gene>
    <name evidence="10" type="ORF">ACHAWO_013188</name>
</gene>
<keyword evidence="6 8" id="KW-0472">Membrane</keyword>
<protein>
    <recommendedName>
        <fullName evidence="9">CN hydrolase domain-containing protein</fullName>
    </recommendedName>
</protein>
<evidence type="ECO:0000313" key="10">
    <source>
        <dbReference type="EMBL" id="KAL3772643.1"/>
    </source>
</evidence>
<keyword evidence="7" id="KW-0012">Acyltransferase</keyword>
<feature type="transmembrane region" description="Helical" evidence="8">
    <location>
        <begin position="226"/>
        <end position="244"/>
    </location>
</feature>
<reference evidence="10 11" key="1">
    <citation type="submission" date="2024-10" db="EMBL/GenBank/DDBJ databases">
        <title>Updated reference genomes for cyclostephanoid diatoms.</title>
        <authorList>
            <person name="Roberts W.R."/>
            <person name="Alverson A.J."/>
        </authorList>
    </citation>
    <scope>NUCLEOTIDE SEQUENCE [LARGE SCALE GENOMIC DNA]</scope>
    <source>
        <strain evidence="10 11">AJA010-31</strain>
    </source>
</reference>
<accession>A0ABD3NBB0</accession>
<dbReference type="PANTHER" id="PTHR38686">
    <property type="entry name" value="APOLIPOPROTEIN N-ACYLTRANSFERASE"/>
    <property type="match status" value="1"/>
</dbReference>
<dbReference type="GO" id="GO:0016746">
    <property type="term" value="F:acyltransferase activity"/>
    <property type="evidence" value="ECO:0007669"/>
    <property type="project" value="UniProtKB-KW"/>
</dbReference>
<dbReference type="InterPro" id="IPR004563">
    <property type="entry name" value="Apolipo_AcylTrfase"/>
</dbReference>